<dbReference type="Pfam" id="PF13091">
    <property type="entry name" value="PLDc_2"/>
    <property type="match status" value="1"/>
</dbReference>
<evidence type="ECO:0000256" key="5">
    <source>
        <dbReference type="ARBA" id="ARBA00023098"/>
    </source>
</evidence>
<evidence type="ECO:0000313" key="8">
    <source>
        <dbReference type="EMBL" id="CCO28749.1"/>
    </source>
</evidence>
<name>M5BNU8_THACB</name>
<evidence type="ECO:0000256" key="4">
    <source>
        <dbReference type="ARBA" id="ARBA00022963"/>
    </source>
</evidence>
<evidence type="ECO:0000256" key="3">
    <source>
        <dbReference type="ARBA" id="ARBA00022801"/>
    </source>
</evidence>
<dbReference type="InterPro" id="IPR025202">
    <property type="entry name" value="PLD-like_dom"/>
</dbReference>
<dbReference type="PROSITE" id="PS50035">
    <property type="entry name" value="PLD"/>
    <property type="match status" value="1"/>
</dbReference>
<dbReference type="EC" id="3.1.4.4" evidence="1"/>
<dbReference type="Proteomes" id="UP000012065">
    <property type="component" value="Unassembled WGS sequence"/>
</dbReference>
<dbReference type="InterPro" id="IPR001736">
    <property type="entry name" value="PLipase_D/transphosphatidylase"/>
</dbReference>
<dbReference type="SUPFAM" id="SSF56024">
    <property type="entry name" value="Phospholipase D/nuclease"/>
    <property type="match status" value="1"/>
</dbReference>
<evidence type="ECO:0000256" key="6">
    <source>
        <dbReference type="SAM" id="MobiDB-lite"/>
    </source>
</evidence>
<keyword evidence="3 8" id="KW-0378">Hydrolase</keyword>
<accession>M5BNU8</accession>
<dbReference type="PANTHER" id="PTHR18896">
    <property type="entry name" value="PHOSPHOLIPASE D"/>
    <property type="match status" value="1"/>
</dbReference>
<evidence type="ECO:0000313" key="9">
    <source>
        <dbReference type="Proteomes" id="UP000012065"/>
    </source>
</evidence>
<reference evidence="8 9" key="1">
    <citation type="journal article" date="2013" name="J. Biotechnol.">
        <title>Establishment and interpretation of the genome sequence of the phytopathogenic fungus Rhizoctonia solani AG1-IB isolate 7/3/14.</title>
        <authorList>
            <person name="Wibberg D.W."/>
            <person name="Jelonek L.J."/>
            <person name="Rupp O.R."/>
            <person name="Hennig M.H."/>
            <person name="Eikmeyer F.E."/>
            <person name="Goesmann A.G."/>
            <person name="Hartmann A.H."/>
            <person name="Borriss R.B."/>
            <person name="Grosch R.G."/>
            <person name="Puehler A.P."/>
            <person name="Schlueter A.S."/>
        </authorList>
    </citation>
    <scope>NUCLEOTIDE SEQUENCE [LARGE SCALE GENOMIC DNA]</scope>
    <source>
        <strain evidence="9">AG1-IB / isolate 7/3/14</strain>
    </source>
</reference>
<evidence type="ECO:0000256" key="2">
    <source>
        <dbReference type="ARBA" id="ARBA00022737"/>
    </source>
</evidence>
<dbReference type="Gene3D" id="3.30.870.10">
    <property type="entry name" value="Endonuclease Chain A"/>
    <property type="match status" value="1"/>
</dbReference>
<sequence length="283" mass="31741">MPATTQEAEELVSRFQSGASRGDEGIADTVGQHALADQTKLADEQWFGSEQEERDSYVSELLYIHSKVMIIDDRRVIMGSANINDRSQKGDGDSEIALVVEDTDEIESKMNGEPYMATRFAASLRRKLFREHLGLIEPQVCENGNEPVTSFMRPAPFPNDDELGSREDSAVADPLSDRFQALWIGTAQKNRAIFSELFRTVPTNIIQNWEDYKGYVPKVKTGHLATEWDLAMVKSKLSQIHGHLVEAPLEFLIGQKELVENSDWQGLNPTTLYAAARRYGAYA</sequence>
<dbReference type="InterPro" id="IPR015679">
    <property type="entry name" value="PLipase_D_fam"/>
</dbReference>
<dbReference type="EMBL" id="CAOJ01003740">
    <property type="protein sequence ID" value="CCO28749.1"/>
    <property type="molecule type" value="Genomic_DNA"/>
</dbReference>
<protein>
    <recommendedName>
        <fullName evidence="1">phospholipase D</fullName>
        <ecNumber evidence="1">3.1.4.4</ecNumber>
    </recommendedName>
</protein>
<dbReference type="PANTHER" id="PTHR18896:SF186">
    <property type="entry name" value="PHOSPHOLIPASE D"/>
    <property type="match status" value="1"/>
</dbReference>
<dbReference type="GO" id="GO:0009395">
    <property type="term" value="P:phospholipid catabolic process"/>
    <property type="evidence" value="ECO:0007669"/>
    <property type="project" value="TreeGrafter"/>
</dbReference>
<organism evidence="8 9">
    <name type="scientific">Thanatephorus cucumeris (strain AG1-IB / isolate 7/3/14)</name>
    <name type="common">Lettuce bottom rot fungus</name>
    <name type="synonym">Rhizoctonia solani</name>
    <dbReference type="NCBI Taxonomy" id="1108050"/>
    <lineage>
        <taxon>Eukaryota</taxon>
        <taxon>Fungi</taxon>
        <taxon>Dikarya</taxon>
        <taxon>Basidiomycota</taxon>
        <taxon>Agaricomycotina</taxon>
        <taxon>Agaricomycetes</taxon>
        <taxon>Cantharellales</taxon>
        <taxon>Ceratobasidiaceae</taxon>
        <taxon>Rhizoctonia</taxon>
        <taxon>Rhizoctonia solani AG-1</taxon>
    </lineage>
</organism>
<keyword evidence="5" id="KW-0443">Lipid metabolism</keyword>
<proteinExistence type="predicted"/>
<comment type="caution">
    <text evidence="8">The sequence shown here is derived from an EMBL/GenBank/DDBJ whole genome shotgun (WGS) entry which is preliminary data.</text>
</comment>
<keyword evidence="4" id="KW-0442">Lipid degradation</keyword>
<dbReference type="SMART" id="SM00155">
    <property type="entry name" value="PLDc"/>
    <property type="match status" value="1"/>
</dbReference>
<dbReference type="AlphaFoldDB" id="M5BNU8"/>
<feature type="region of interest" description="Disordered" evidence="6">
    <location>
        <begin position="1"/>
        <end position="25"/>
    </location>
</feature>
<evidence type="ECO:0000256" key="1">
    <source>
        <dbReference type="ARBA" id="ARBA00012027"/>
    </source>
</evidence>
<dbReference type="GO" id="GO:0004630">
    <property type="term" value="F:phospholipase D activity"/>
    <property type="evidence" value="ECO:0007669"/>
    <property type="project" value="UniProtKB-EC"/>
</dbReference>
<feature type="domain" description="PLD phosphodiesterase" evidence="7">
    <location>
        <begin position="60"/>
        <end position="87"/>
    </location>
</feature>
<dbReference type="HOGENOM" id="CLU_071896_0_0_1"/>
<gene>
    <name evidence="8" type="primary">PLD2</name>
    <name evidence="8" type="ORF">BN14_02747</name>
</gene>
<keyword evidence="2" id="KW-0677">Repeat</keyword>
<evidence type="ECO:0000259" key="7">
    <source>
        <dbReference type="PROSITE" id="PS50035"/>
    </source>
</evidence>